<evidence type="ECO:0000313" key="6">
    <source>
        <dbReference type="EMBL" id="KAL2317431.1"/>
    </source>
</evidence>
<feature type="transmembrane region" description="Helical" evidence="4">
    <location>
        <begin position="15"/>
        <end position="34"/>
    </location>
</feature>
<name>A0ABD1L1R3_9FABA</name>
<evidence type="ECO:0000256" key="4">
    <source>
        <dbReference type="SAM" id="Phobius"/>
    </source>
</evidence>
<dbReference type="GO" id="GO:0015031">
    <property type="term" value="P:protein transport"/>
    <property type="evidence" value="ECO:0007669"/>
    <property type="project" value="UniProtKB-KW"/>
</dbReference>
<keyword evidence="4" id="KW-1133">Transmembrane helix</keyword>
<feature type="transmembrane region" description="Helical" evidence="4">
    <location>
        <begin position="46"/>
        <end position="65"/>
    </location>
</feature>
<evidence type="ECO:0000256" key="3">
    <source>
        <dbReference type="RuleBase" id="RU365026"/>
    </source>
</evidence>
<evidence type="ECO:0000313" key="7">
    <source>
        <dbReference type="Proteomes" id="UP001603857"/>
    </source>
</evidence>
<proteinExistence type="inferred from homology"/>
<dbReference type="AlphaFoldDB" id="A0ABD1L1R3"/>
<dbReference type="Pfam" id="PF03081">
    <property type="entry name" value="Exo70_C"/>
    <property type="match status" value="1"/>
</dbReference>
<evidence type="ECO:0000256" key="2">
    <source>
        <dbReference type="ARBA" id="ARBA00022448"/>
    </source>
</evidence>
<dbReference type="InterPro" id="IPR046364">
    <property type="entry name" value="Exo70_C"/>
</dbReference>
<evidence type="ECO:0000256" key="1">
    <source>
        <dbReference type="ARBA" id="ARBA00006756"/>
    </source>
</evidence>
<dbReference type="InterPro" id="IPR016159">
    <property type="entry name" value="Cullin_repeat-like_dom_sf"/>
</dbReference>
<dbReference type="GO" id="GO:0006887">
    <property type="term" value="P:exocytosis"/>
    <property type="evidence" value="ECO:0007669"/>
    <property type="project" value="UniProtKB-KW"/>
</dbReference>
<dbReference type="SUPFAM" id="SSF74788">
    <property type="entry name" value="Cullin repeat-like"/>
    <property type="match status" value="1"/>
</dbReference>
<dbReference type="InterPro" id="IPR004140">
    <property type="entry name" value="Exo70"/>
</dbReference>
<comment type="caution">
    <text evidence="6">The sequence shown here is derived from an EMBL/GenBank/DDBJ whole genome shotgun (WGS) entry which is preliminary data.</text>
</comment>
<gene>
    <name evidence="6" type="ORF">Fmac_031307</name>
</gene>
<keyword evidence="2 3" id="KW-0813">Transport</keyword>
<keyword evidence="3" id="KW-0268">Exocytosis</keyword>
<keyword evidence="3" id="KW-0653">Protein transport</keyword>
<sequence>MKVERIKSWLRQPKVWRFVCIVLSIIGMFCFALSSIFNELFGTWRWWKIFLSVVFSSIISLALFFTKAWPPSASLSLEARVGFLLLMVTSLYSFYFDESVKGKPDAYSMASFAAFAVMSVGLSRLIHFGFGVHALCYFCGLLTVQLMKIKFCLFIVGASFSCPLVILCYTPLLNNLDIERPFVEEDVESGSFLSARSSVSQGITTTKGNVISQDDVSLENEDPALLVIQVESDSQDRGDGNSILRQLMDCILELKKENETLIPMVCSHVEKYLKATVDSEQTKVYPDVNLLKDALPSATIRRLQRTVKLMVAAGSSRECCYAYSDWRRQFIENCLTSLGLQLEELHVGKWIKTCKAAANVLFPMERVLCDHVFSGFSQAADVSSTQLCTNATELTIRLLNFMNIIVTSGSYLRNHFFSSSRIPKMSESLRQLRRLCELFGYSEVGSLLRYEADRVLERLDNFIELDNIIYRNTAEVTVSGGGLHPITQKVMNYIPRLTADFRTRQFIRKRKSLVSVQIARMIELLESNLEAMSRDYNSALGYVFMMNNLHYIGHETSKLTIRLEEDWFQKNTAKVDQNFQLYLSSSWNQILDFLKLDINDSLSLSWVSDDTVAESMKDKLNLFNLHFEEICNDQSTWIVYDKKLRERIIKSIEKVLLPAYGSFIERFHNVFGNHAYEYIEHGIKDIVDRLGFLFLVDE</sequence>
<dbReference type="PANTHER" id="PTHR12542:SF180">
    <property type="entry name" value="EXOCYST SUBUNIT EXO70 FAMILY PROTEIN"/>
    <property type="match status" value="1"/>
</dbReference>
<dbReference type="EMBL" id="JBGMDY010000011">
    <property type="protein sequence ID" value="KAL2317431.1"/>
    <property type="molecule type" value="Genomic_DNA"/>
</dbReference>
<keyword evidence="4" id="KW-0472">Membrane</keyword>
<keyword evidence="4" id="KW-0812">Transmembrane</keyword>
<dbReference type="PANTHER" id="PTHR12542">
    <property type="entry name" value="EXOCYST COMPLEX PROTEIN EXO70"/>
    <property type="match status" value="1"/>
</dbReference>
<dbReference type="Gene3D" id="1.20.1280.170">
    <property type="entry name" value="Exocyst complex component Exo70"/>
    <property type="match status" value="1"/>
</dbReference>
<dbReference type="Proteomes" id="UP001603857">
    <property type="component" value="Unassembled WGS sequence"/>
</dbReference>
<keyword evidence="7" id="KW-1185">Reference proteome</keyword>
<comment type="function">
    <text evidence="3">Component of the exocyst complex.</text>
</comment>
<organism evidence="6 7">
    <name type="scientific">Flemingia macrophylla</name>
    <dbReference type="NCBI Taxonomy" id="520843"/>
    <lineage>
        <taxon>Eukaryota</taxon>
        <taxon>Viridiplantae</taxon>
        <taxon>Streptophyta</taxon>
        <taxon>Embryophyta</taxon>
        <taxon>Tracheophyta</taxon>
        <taxon>Spermatophyta</taxon>
        <taxon>Magnoliopsida</taxon>
        <taxon>eudicotyledons</taxon>
        <taxon>Gunneridae</taxon>
        <taxon>Pentapetalae</taxon>
        <taxon>rosids</taxon>
        <taxon>fabids</taxon>
        <taxon>Fabales</taxon>
        <taxon>Fabaceae</taxon>
        <taxon>Papilionoideae</taxon>
        <taxon>50 kb inversion clade</taxon>
        <taxon>NPAAA clade</taxon>
        <taxon>indigoferoid/millettioid clade</taxon>
        <taxon>Phaseoleae</taxon>
        <taxon>Flemingia</taxon>
    </lineage>
</organism>
<accession>A0ABD1L1R3</accession>
<reference evidence="6 7" key="1">
    <citation type="submission" date="2024-08" db="EMBL/GenBank/DDBJ databases">
        <title>Insights into the chromosomal genome structure of Flemingia macrophylla.</title>
        <authorList>
            <person name="Ding Y."/>
            <person name="Zhao Y."/>
            <person name="Bi W."/>
            <person name="Wu M."/>
            <person name="Zhao G."/>
            <person name="Gong Y."/>
            <person name="Li W."/>
            <person name="Zhang P."/>
        </authorList>
    </citation>
    <scope>NUCLEOTIDE SEQUENCE [LARGE SCALE GENOMIC DNA]</scope>
    <source>
        <strain evidence="6">DYQJB</strain>
        <tissue evidence="6">Leaf</tissue>
    </source>
</reference>
<comment type="similarity">
    <text evidence="1 3">Belongs to the EXO70 family.</text>
</comment>
<feature type="transmembrane region" description="Helical" evidence="4">
    <location>
        <begin position="151"/>
        <end position="172"/>
    </location>
</feature>
<protein>
    <recommendedName>
        <fullName evidence="3">Exocyst subunit Exo70 family protein</fullName>
    </recommendedName>
</protein>
<feature type="domain" description="Exocyst complex subunit Exo70 C-terminal" evidence="5">
    <location>
        <begin position="349"/>
        <end position="688"/>
    </location>
</feature>
<feature type="transmembrane region" description="Helical" evidence="4">
    <location>
        <begin position="115"/>
        <end position="139"/>
    </location>
</feature>
<evidence type="ECO:0000259" key="5">
    <source>
        <dbReference type="Pfam" id="PF03081"/>
    </source>
</evidence>